<accession>A0A518ENJ6</accession>
<feature type="signal peptide" evidence="1">
    <location>
        <begin position="1"/>
        <end position="21"/>
    </location>
</feature>
<dbReference type="Proteomes" id="UP000320390">
    <property type="component" value="Chromosome"/>
</dbReference>
<gene>
    <name evidence="2" type="ORF">Poly30_11610</name>
</gene>
<evidence type="ECO:0000313" key="3">
    <source>
        <dbReference type="Proteomes" id="UP000320390"/>
    </source>
</evidence>
<keyword evidence="3" id="KW-1185">Reference proteome</keyword>
<keyword evidence="1" id="KW-0732">Signal</keyword>
<protein>
    <recommendedName>
        <fullName evidence="4">HEAT repeat protein</fullName>
    </recommendedName>
</protein>
<evidence type="ECO:0000313" key="2">
    <source>
        <dbReference type="EMBL" id="QDV05662.1"/>
    </source>
</evidence>
<dbReference type="RefSeq" id="WP_145195151.1">
    <property type="nucleotide sequence ID" value="NZ_CP036434.1"/>
</dbReference>
<sequence precursor="true">MLRTTLTAALLGLAAPAPALALSLSSTQQAVTAILQDSADAKAGEKATAWPEPRDVAAVKKSVAKIRSAQSDEMEAAGRSEIEQEGAAAAPVLLRAIARESKSDAIQRMRSALDLVTTKEHTRLLAESLDDRSPELRMCVLRRLAVLGDPGLKDRAEAFFQDVKEKAADAKKAKKLHEDEVDRAAIFTLATGSTASLDHCLDLAGSKVWPAWRETLREAAGRAKEAGSTVAEGLQAALSPSANPDISRRVAALRLIAYAGTEAQARSVLPSLDDTANHVKVAAVNALRMMVDGDEPLDKLSTFDAIERANKWKARL</sequence>
<name>A0A518ENJ6_9BACT</name>
<reference evidence="2 3" key="1">
    <citation type="submission" date="2019-02" db="EMBL/GenBank/DDBJ databases">
        <title>Deep-cultivation of Planctomycetes and their phenomic and genomic characterization uncovers novel biology.</title>
        <authorList>
            <person name="Wiegand S."/>
            <person name="Jogler M."/>
            <person name="Boedeker C."/>
            <person name="Pinto D."/>
            <person name="Vollmers J."/>
            <person name="Rivas-Marin E."/>
            <person name="Kohn T."/>
            <person name="Peeters S.H."/>
            <person name="Heuer A."/>
            <person name="Rast P."/>
            <person name="Oberbeckmann S."/>
            <person name="Bunk B."/>
            <person name="Jeske O."/>
            <person name="Meyerdierks A."/>
            <person name="Storesund J.E."/>
            <person name="Kallscheuer N."/>
            <person name="Luecker S."/>
            <person name="Lage O.M."/>
            <person name="Pohl T."/>
            <person name="Merkel B.J."/>
            <person name="Hornburger P."/>
            <person name="Mueller R.-W."/>
            <person name="Bruemmer F."/>
            <person name="Labrenz M."/>
            <person name="Spormann A.M."/>
            <person name="Op den Camp H."/>
            <person name="Overmann J."/>
            <person name="Amann R."/>
            <person name="Jetten M.S.M."/>
            <person name="Mascher T."/>
            <person name="Medema M.H."/>
            <person name="Devos D.P."/>
            <person name="Kaster A.-K."/>
            <person name="Ovreas L."/>
            <person name="Rohde M."/>
            <person name="Galperin M.Y."/>
            <person name="Jogler C."/>
        </authorList>
    </citation>
    <scope>NUCLEOTIDE SEQUENCE [LARGE SCALE GENOMIC DNA]</scope>
    <source>
        <strain evidence="2 3">Poly30</strain>
    </source>
</reference>
<evidence type="ECO:0008006" key="4">
    <source>
        <dbReference type="Google" id="ProtNLM"/>
    </source>
</evidence>
<dbReference type="SUPFAM" id="SSF48431">
    <property type="entry name" value="Lipovitellin-phosvitin complex, superhelical domain"/>
    <property type="match status" value="1"/>
</dbReference>
<dbReference type="EMBL" id="CP036434">
    <property type="protein sequence ID" value="QDV05662.1"/>
    <property type="molecule type" value="Genomic_DNA"/>
</dbReference>
<dbReference type="AlphaFoldDB" id="A0A518ENJ6"/>
<dbReference type="InterPro" id="IPR011030">
    <property type="entry name" value="Lipovitellin_superhlx_dom"/>
</dbReference>
<organism evidence="2 3">
    <name type="scientific">Saltatorellus ferox</name>
    <dbReference type="NCBI Taxonomy" id="2528018"/>
    <lineage>
        <taxon>Bacteria</taxon>
        <taxon>Pseudomonadati</taxon>
        <taxon>Planctomycetota</taxon>
        <taxon>Planctomycetia</taxon>
        <taxon>Planctomycetia incertae sedis</taxon>
        <taxon>Saltatorellus</taxon>
    </lineage>
</organism>
<feature type="chain" id="PRO_5021841853" description="HEAT repeat protein" evidence="1">
    <location>
        <begin position="22"/>
        <end position="316"/>
    </location>
</feature>
<proteinExistence type="predicted"/>
<evidence type="ECO:0000256" key="1">
    <source>
        <dbReference type="SAM" id="SignalP"/>
    </source>
</evidence>